<dbReference type="InterPro" id="IPR042467">
    <property type="entry name" value="Peptidase_C65_otubain_sub2"/>
</dbReference>
<dbReference type="eggNOG" id="KOG3991">
    <property type="taxonomic scope" value="Eukaryota"/>
</dbReference>
<keyword evidence="3" id="KW-0645">Protease</keyword>
<dbReference type="GO" id="GO:0004843">
    <property type="term" value="F:cysteine-type deubiquitinase activity"/>
    <property type="evidence" value="ECO:0007669"/>
    <property type="project" value="UniProtKB-EC"/>
</dbReference>
<feature type="region of interest" description="Disordered" evidence="7">
    <location>
        <begin position="421"/>
        <end position="488"/>
    </location>
</feature>
<dbReference type="Gene3D" id="1.20.1300.20">
    <property type="entry name" value="Peptidase C65 Otubain, subdomain 2"/>
    <property type="match status" value="1"/>
</dbReference>
<proteinExistence type="predicted"/>
<evidence type="ECO:0000256" key="5">
    <source>
        <dbReference type="ARBA" id="ARBA00022801"/>
    </source>
</evidence>
<feature type="compositionally biased region" description="Polar residues" evidence="7">
    <location>
        <begin position="513"/>
        <end position="522"/>
    </location>
</feature>
<feature type="compositionally biased region" description="Low complexity" evidence="7">
    <location>
        <begin position="461"/>
        <end position="475"/>
    </location>
</feature>
<name>H6BWL7_EXODN</name>
<sequence length="543" mass="61179">MTFGSYSYSRPLYSHYSPYPPRQLQYWRNSRRHPHYPPPYDHLPTPTNISFCHQSYFTPPATNQSTSTMATPDADEMERFQRLSDQYQAELPGPLIGEKKPLSELVKEYAQADPAYVAKTTALAVSHSSYRPIKGDGQCGWRGAVFGYFEILLNSRDVGLLDQELVRLQSFEQTMRAVGVDYDIMVDMFEYTWDLFAAIKAAIERGDKDDRVLLDVMNDSGQSDSIVYHFKMMTSSFMRVQSERYEAFLEMPVPQYCLTRIDPANQEIDHIGLQALTDAVIAPAYIALEVSYLDRSTGNEVTPHQFVLNSQNWPTIRLIYRPGHYDIIYKDDNKPLQVFVQTDAPQYVAPLGNELFKGDAEAVDLYMTMFPNMSSQIQADPQVDPQVGSASGAFGLQYQRPDLQLFTNPIATQQSYFPPVSQGVPLGQASLSTTGRSHSMSQAHQPPMTPSQPQLSPTAISPQSPSSNTPSSSTTGGATLPHRSSEPQIRYNEMCHIYNSERHESLPLDPGSFGSSTQSPANFLNPDFQPLIWKAEEQYHKRE</sequence>
<dbReference type="RefSeq" id="XP_009156539.1">
    <property type="nucleotide sequence ID" value="XM_009158291.1"/>
</dbReference>
<evidence type="ECO:0000313" key="8">
    <source>
        <dbReference type="EMBL" id="EHY56078.1"/>
    </source>
</evidence>
<keyword evidence="9" id="KW-1185">Reference proteome</keyword>
<dbReference type="CDD" id="cd22749">
    <property type="entry name" value="Otubain_C65"/>
    <property type="match status" value="1"/>
</dbReference>
<dbReference type="Proteomes" id="UP000007304">
    <property type="component" value="Unassembled WGS sequence"/>
</dbReference>
<dbReference type="GO" id="GO:0043130">
    <property type="term" value="F:ubiquitin binding"/>
    <property type="evidence" value="ECO:0007669"/>
    <property type="project" value="TreeGrafter"/>
</dbReference>
<comment type="catalytic activity">
    <reaction evidence="1">
        <text>Thiol-dependent hydrolysis of ester, thioester, amide, peptide and isopeptide bonds formed by the C-terminal Gly of ubiquitin (a 76-residue protein attached to proteins as an intracellular targeting signal).</text>
        <dbReference type="EC" id="3.4.19.12"/>
    </reaction>
</comment>
<dbReference type="GeneID" id="20308819"/>
<dbReference type="HOGENOM" id="CLU_014832_0_1_1"/>
<dbReference type="EC" id="3.4.19.12" evidence="2"/>
<evidence type="ECO:0000256" key="6">
    <source>
        <dbReference type="ARBA" id="ARBA00022807"/>
    </source>
</evidence>
<dbReference type="EMBL" id="JH226132">
    <property type="protein sequence ID" value="EHY56079.1"/>
    <property type="molecule type" value="Genomic_DNA"/>
</dbReference>
<dbReference type="EMBL" id="JH226132">
    <property type="protein sequence ID" value="EHY56078.1"/>
    <property type="molecule type" value="Genomic_DNA"/>
</dbReference>
<dbReference type="GO" id="GO:0071108">
    <property type="term" value="P:protein K48-linked deubiquitination"/>
    <property type="evidence" value="ECO:0007669"/>
    <property type="project" value="TreeGrafter"/>
</dbReference>
<keyword evidence="4" id="KW-0833">Ubl conjugation pathway</keyword>
<dbReference type="GO" id="GO:0006508">
    <property type="term" value="P:proteolysis"/>
    <property type="evidence" value="ECO:0007669"/>
    <property type="project" value="UniProtKB-KW"/>
</dbReference>
<evidence type="ECO:0000256" key="7">
    <source>
        <dbReference type="SAM" id="MobiDB-lite"/>
    </source>
</evidence>
<evidence type="ECO:0000256" key="3">
    <source>
        <dbReference type="ARBA" id="ARBA00022670"/>
    </source>
</evidence>
<evidence type="ECO:0000256" key="2">
    <source>
        <dbReference type="ARBA" id="ARBA00012759"/>
    </source>
</evidence>
<feature type="region of interest" description="Disordered" evidence="7">
    <location>
        <begin position="502"/>
        <end position="526"/>
    </location>
</feature>
<dbReference type="GO" id="GO:0005634">
    <property type="term" value="C:nucleus"/>
    <property type="evidence" value="ECO:0007669"/>
    <property type="project" value="TreeGrafter"/>
</dbReference>
<dbReference type="OrthoDB" id="18915at2759"/>
<keyword evidence="5" id="KW-0378">Hydrolase</keyword>
<organism evidence="8 9">
    <name type="scientific">Exophiala dermatitidis (strain ATCC 34100 / CBS 525.76 / NIH/UT8656)</name>
    <name type="common">Black yeast</name>
    <name type="synonym">Wangiella dermatitidis</name>
    <dbReference type="NCBI Taxonomy" id="858893"/>
    <lineage>
        <taxon>Eukaryota</taxon>
        <taxon>Fungi</taxon>
        <taxon>Dikarya</taxon>
        <taxon>Ascomycota</taxon>
        <taxon>Pezizomycotina</taxon>
        <taxon>Eurotiomycetes</taxon>
        <taxon>Chaetothyriomycetidae</taxon>
        <taxon>Chaetothyriales</taxon>
        <taxon>Herpotrichiellaceae</taxon>
        <taxon>Exophiala</taxon>
    </lineage>
</organism>
<evidence type="ECO:0000313" key="9">
    <source>
        <dbReference type="Proteomes" id="UP000007304"/>
    </source>
</evidence>
<dbReference type="InterPro" id="IPR038765">
    <property type="entry name" value="Papain-like_cys_pep_sf"/>
</dbReference>
<dbReference type="PANTHER" id="PTHR12931">
    <property type="entry name" value="UBIQUITIN THIOLESTERASE PROTEIN OTUB"/>
    <property type="match status" value="1"/>
</dbReference>
<dbReference type="InterPro" id="IPR019400">
    <property type="entry name" value="Peptidase_C65_otubain"/>
</dbReference>
<keyword evidence="6" id="KW-0788">Thiol protease</keyword>
<feature type="compositionally biased region" description="Polar residues" evidence="7">
    <location>
        <begin position="429"/>
        <end position="444"/>
    </location>
</feature>
<dbReference type="VEuPathDB" id="FungiDB:HMPREF1120_04180"/>
<dbReference type="PANTHER" id="PTHR12931:SF15">
    <property type="entry name" value="UBIQUITIN THIOESTERASE OTUBAIN-LIKE"/>
    <property type="match status" value="1"/>
</dbReference>
<accession>H6BWL7</accession>
<dbReference type="STRING" id="858893.H6BWL7"/>
<dbReference type="SUPFAM" id="SSF54001">
    <property type="entry name" value="Cysteine proteinases"/>
    <property type="match status" value="1"/>
</dbReference>
<protein>
    <recommendedName>
        <fullName evidence="2">ubiquitinyl hydrolase 1</fullName>
        <ecNumber evidence="2">3.4.19.12</ecNumber>
    </recommendedName>
</protein>
<dbReference type="Pfam" id="PF10275">
    <property type="entry name" value="Peptidase_C65"/>
    <property type="match status" value="1"/>
</dbReference>
<dbReference type="RefSeq" id="XP_009156538.1">
    <property type="nucleotide sequence ID" value="XM_009158290.1"/>
</dbReference>
<evidence type="ECO:0000256" key="1">
    <source>
        <dbReference type="ARBA" id="ARBA00000707"/>
    </source>
</evidence>
<dbReference type="InterPro" id="IPR042468">
    <property type="entry name" value="Peptidase_C65_otubain_sub1"/>
</dbReference>
<dbReference type="AlphaFoldDB" id="H6BWL7"/>
<evidence type="ECO:0000256" key="4">
    <source>
        <dbReference type="ARBA" id="ARBA00022786"/>
    </source>
</evidence>
<dbReference type="Gene3D" id="3.30.200.60">
    <property type="entry name" value="Peptidase C65 Otubain, subdomain 1"/>
    <property type="match status" value="1"/>
</dbReference>
<reference evidence="8" key="1">
    <citation type="submission" date="2011-07" db="EMBL/GenBank/DDBJ databases">
        <title>The Genome Sequence of Exophiala (Wangiella) dermatitidis NIH/UT8656.</title>
        <authorList>
            <consortium name="The Broad Institute Genome Sequencing Platform"/>
            <person name="Cuomo C."/>
            <person name="Wang Z."/>
            <person name="Hunicke-Smith S."/>
            <person name="Szanislo P.J."/>
            <person name="Earl A."/>
            <person name="Young S.K."/>
            <person name="Zeng Q."/>
            <person name="Gargeya S."/>
            <person name="Fitzgerald M."/>
            <person name="Haas B."/>
            <person name="Abouelleil A."/>
            <person name="Alvarado L."/>
            <person name="Arachchi H.M."/>
            <person name="Berlin A."/>
            <person name="Brown A."/>
            <person name="Chapman S.B."/>
            <person name="Chen Z."/>
            <person name="Dunbar C."/>
            <person name="Freedman E."/>
            <person name="Gearin G."/>
            <person name="Gellesch M."/>
            <person name="Goldberg J."/>
            <person name="Griggs A."/>
            <person name="Gujja S."/>
            <person name="Heiman D."/>
            <person name="Howarth C."/>
            <person name="Larson L."/>
            <person name="Lui A."/>
            <person name="MacDonald P.J.P."/>
            <person name="Montmayeur A."/>
            <person name="Murphy C."/>
            <person name="Neiman D."/>
            <person name="Pearson M."/>
            <person name="Priest M."/>
            <person name="Roberts A."/>
            <person name="Saif S."/>
            <person name="Shea T."/>
            <person name="Shenoy N."/>
            <person name="Sisk P."/>
            <person name="Stolte C."/>
            <person name="Sykes S."/>
            <person name="Wortman J."/>
            <person name="Nusbaum C."/>
            <person name="Birren B."/>
        </authorList>
    </citation>
    <scope>NUCLEOTIDE SEQUENCE</scope>
    <source>
        <strain evidence="8">NIH/UT8656</strain>
    </source>
</reference>
<feature type="compositionally biased region" description="Polar residues" evidence="7">
    <location>
        <begin position="451"/>
        <end position="460"/>
    </location>
</feature>
<gene>
    <name evidence="8" type="ORF">HMPREF1120_04180</name>
</gene>